<keyword evidence="2" id="KW-0805">Transcription regulation</keyword>
<dbReference type="Pfam" id="PF08281">
    <property type="entry name" value="Sigma70_r4_2"/>
    <property type="match status" value="1"/>
</dbReference>
<evidence type="ECO:0000256" key="4">
    <source>
        <dbReference type="ARBA" id="ARBA00023125"/>
    </source>
</evidence>
<comment type="similarity">
    <text evidence="1">Belongs to the sigma-70 factor family. ECF subfamily.</text>
</comment>
<keyword evidence="3" id="KW-0731">Sigma factor</keyword>
<keyword evidence="5" id="KW-0804">Transcription</keyword>
<dbReference type="InterPro" id="IPR013249">
    <property type="entry name" value="RNA_pol_sigma70_r4_t2"/>
</dbReference>
<dbReference type="InterPro" id="IPR007627">
    <property type="entry name" value="RNA_pol_sigma70_r2"/>
</dbReference>
<evidence type="ECO:0000313" key="6">
    <source>
        <dbReference type="EMBL" id="MBS1011387.1"/>
    </source>
</evidence>
<dbReference type="RefSeq" id="WP_021742830.1">
    <property type="nucleotide sequence ID" value="NZ_CAKMAP010000004.1"/>
</dbReference>
<dbReference type="InterPro" id="IPR036388">
    <property type="entry name" value="WH-like_DNA-bd_sf"/>
</dbReference>
<organism evidence="6 7">
    <name type="scientific">Levilactobacillus brevis</name>
    <name type="common">Lactobacillus brevis</name>
    <dbReference type="NCBI Taxonomy" id="1580"/>
    <lineage>
        <taxon>Bacteria</taxon>
        <taxon>Bacillati</taxon>
        <taxon>Bacillota</taxon>
        <taxon>Bacilli</taxon>
        <taxon>Lactobacillales</taxon>
        <taxon>Lactobacillaceae</taxon>
        <taxon>Levilactobacillus</taxon>
    </lineage>
</organism>
<dbReference type="Pfam" id="PF04542">
    <property type="entry name" value="Sigma70_r2"/>
    <property type="match status" value="1"/>
</dbReference>
<dbReference type="NCBIfam" id="TIGR02937">
    <property type="entry name" value="sigma70-ECF"/>
    <property type="match status" value="1"/>
</dbReference>
<reference evidence="6" key="1">
    <citation type="submission" date="2020-12" db="EMBL/GenBank/DDBJ databases">
        <authorList>
            <person name="Mcmullen J.G."/>
        </authorList>
    </citation>
    <scope>NUCLEOTIDE SEQUENCE</scope>
    <source>
        <strain evidence="6">Dm-2019-70</strain>
    </source>
</reference>
<dbReference type="PANTHER" id="PTHR43133:SF8">
    <property type="entry name" value="RNA POLYMERASE SIGMA FACTOR HI_1459-RELATED"/>
    <property type="match status" value="1"/>
</dbReference>
<proteinExistence type="inferred from homology"/>
<comment type="caution">
    <text evidence="6">The sequence shown here is derived from an EMBL/GenBank/DDBJ whole genome shotgun (WGS) entry which is preliminary data.</text>
</comment>
<reference evidence="6" key="2">
    <citation type="submission" date="2022-09" db="EMBL/GenBank/DDBJ databases">
        <title>Genome-inferred correspondence between phylogeny and metabolic traits in the wild Drosophila gut microbiome.</title>
        <authorList>
            <person name="Bueno E."/>
            <person name="Blow F."/>
            <person name="Douglas A.E."/>
        </authorList>
    </citation>
    <scope>NUCLEOTIDE SEQUENCE</scope>
    <source>
        <strain evidence="6">Dm-2019-70</strain>
    </source>
</reference>
<dbReference type="InterPro" id="IPR014284">
    <property type="entry name" value="RNA_pol_sigma-70_dom"/>
</dbReference>
<dbReference type="GeneID" id="56992529"/>
<dbReference type="InterPro" id="IPR039425">
    <property type="entry name" value="RNA_pol_sigma-70-like"/>
</dbReference>
<dbReference type="EMBL" id="JAERKF010000015">
    <property type="protein sequence ID" value="MBS1011387.1"/>
    <property type="molecule type" value="Genomic_DNA"/>
</dbReference>
<dbReference type="Proteomes" id="UP000676478">
    <property type="component" value="Unassembled WGS sequence"/>
</dbReference>
<gene>
    <name evidence="6" type="ORF">JK167_11160</name>
</gene>
<dbReference type="InterPro" id="IPR013324">
    <property type="entry name" value="RNA_pol_sigma_r3/r4-like"/>
</dbReference>
<dbReference type="CDD" id="cd06171">
    <property type="entry name" value="Sigma70_r4"/>
    <property type="match status" value="1"/>
</dbReference>
<dbReference type="GO" id="GO:0003677">
    <property type="term" value="F:DNA binding"/>
    <property type="evidence" value="ECO:0007669"/>
    <property type="project" value="UniProtKB-KW"/>
</dbReference>
<dbReference type="SUPFAM" id="SSF88659">
    <property type="entry name" value="Sigma3 and sigma4 domains of RNA polymerase sigma factors"/>
    <property type="match status" value="1"/>
</dbReference>
<evidence type="ECO:0000313" key="7">
    <source>
        <dbReference type="Proteomes" id="UP000676478"/>
    </source>
</evidence>
<evidence type="ECO:0000256" key="1">
    <source>
        <dbReference type="ARBA" id="ARBA00010641"/>
    </source>
</evidence>
<accession>A0A0C1PX40</accession>
<dbReference type="SUPFAM" id="SSF88946">
    <property type="entry name" value="Sigma2 domain of RNA polymerase sigma factors"/>
    <property type="match status" value="1"/>
</dbReference>
<dbReference type="GO" id="GO:0016987">
    <property type="term" value="F:sigma factor activity"/>
    <property type="evidence" value="ECO:0007669"/>
    <property type="project" value="UniProtKB-KW"/>
</dbReference>
<dbReference type="OrthoDB" id="9784984at2"/>
<protein>
    <submittedName>
        <fullName evidence="6">Sigma-70 family RNA polymerase sigma factor</fullName>
    </submittedName>
</protein>
<dbReference type="PANTHER" id="PTHR43133">
    <property type="entry name" value="RNA POLYMERASE ECF-TYPE SIGMA FACTO"/>
    <property type="match status" value="1"/>
</dbReference>
<evidence type="ECO:0000256" key="5">
    <source>
        <dbReference type="ARBA" id="ARBA00023163"/>
    </source>
</evidence>
<dbReference type="AlphaFoldDB" id="A0A0C1PX40"/>
<dbReference type="Gene3D" id="1.10.1740.10">
    <property type="match status" value="1"/>
</dbReference>
<evidence type="ECO:0000256" key="2">
    <source>
        <dbReference type="ARBA" id="ARBA00023015"/>
    </source>
</evidence>
<dbReference type="Gene3D" id="1.10.10.10">
    <property type="entry name" value="Winged helix-like DNA-binding domain superfamily/Winged helix DNA-binding domain"/>
    <property type="match status" value="1"/>
</dbReference>
<keyword evidence="4" id="KW-0238">DNA-binding</keyword>
<evidence type="ECO:0000256" key="3">
    <source>
        <dbReference type="ARBA" id="ARBA00023082"/>
    </source>
</evidence>
<sequence>MDLQQYEHLVTQLATEVRRYLIKRGAQPEVAADIVQDVFVKLLEMELVLPPEKLRPYMYRVAWSTYLDQYRRTRRYQLLVRQYLIPTAVTVVRPIDDSDLTAALQKLSAKEQRLLVLRYDQALSLAEIAKRLGIRLAAVKMRLYRVHRKLEKIMRGTTYE</sequence>
<dbReference type="InterPro" id="IPR013325">
    <property type="entry name" value="RNA_pol_sigma_r2"/>
</dbReference>
<dbReference type="GO" id="GO:0006352">
    <property type="term" value="P:DNA-templated transcription initiation"/>
    <property type="evidence" value="ECO:0007669"/>
    <property type="project" value="InterPro"/>
</dbReference>
<name>A0A0C1PX40_LEVBR</name>